<feature type="site" description="Interaction with DNA substrate" evidence="12">
    <location>
        <position position="374"/>
    </location>
</feature>
<dbReference type="InterPro" id="IPR004808">
    <property type="entry name" value="AP_endonuc_1"/>
</dbReference>
<dbReference type="InterPro" id="IPR010666">
    <property type="entry name" value="Znf_GRF"/>
</dbReference>
<keyword evidence="7" id="KW-0862">Zinc</keyword>
<dbReference type="PROSITE" id="PS51435">
    <property type="entry name" value="AP_NUCLEASE_F1_4"/>
    <property type="match status" value="1"/>
</dbReference>
<keyword evidence="5 13" id="KW-0863">Zinc-finger</keyword>
<accession>A0AAV9XVF2</accession>
<dbReference type="PANTHER" id="PTHR22748:SF4">
    <property type="entry name" value="DNA-(APURINIC OR APYRIMIDINIC SITE) ENDONUCLEASE 2"/>
    <property type="match status" value="1"/>
</dbReference>
<feature type="active site" description="Proton acceptor" evidence="10">
    <location>
        <position position="374"/>
    </location>
</feature>
<feature type="binding site" evidence="11">
    <location>
        <position position="11"/>
    </location>
    <ligand>
        <name>Mg(2+)</name>
        <dbReference type="ChEBI" id="CHEBI:18420"/>
        <label>1</label>
    </ligand>
</feature>
<keyword evidence="4 11" id="KW-0479">Metal-binding</keyword>
<evidence type="ECO:0000256" key="2">
    <source>
        <dbReference type="ARBA" id="ARBA00007092"/>
    </source>
</evidence>
<feature type="binding site" evidence="11">
    <location>
        <position position="238"/>
    </location>
    <ligand>
        <name>Mg(2+)</name>
        <dbReference type="ChEBI" id="CHEBI:18420"/>
        <label>1</label>
    </ligand>
</feature>
<dbReference type="Pfam" id="PF03372">
    <property type="entry name" value="Exo_endo_phos"/>
    <property type="match status" value="1"/>
</dbReference>
<dbReference type="Pfam" id="PF06839">
    <property type="entry name" value="Zn_ribbon_GRF"/>
    <property type="match status" value="1"/>
</dbReference>
<dbReference type="PROSITE" id="PS00728">
    <property type="entry name" value="AP_NUCLEASE_F1_3"/>
    <property type="match status" value="1"/>
</dbReference>
<evidence type="ECO:0000256" key="1">
    <source>
        <dbReference type="ARBA" id="ARBA00001936"/>
    </source>
</evidence>
<dbReference type="Gene3D" id="3.60.10.10">
    <property type="entry name" value="Endonuclease/exonuclease/phosphatase"/>
    <property type="match status" value="1"/>
</dbReference>
<dbReference type="EMBL" id="JAWDEY010000032">
    <property type="protein sequence ID" value="KAK6588573.1"/>
    <property type="molecule type" value="Genomic_DNA"/>
</dbReference>
<feature type="site" description="Transition state stabilizer" evidence="12">
    <location>
        <position position="240"/>
    </location>
</feature>
<gene>
    <name evidence="15" type="ORF">RS030_4600</name>
</gene>
<dbReference type="PANTHER" id="PTHR22748">
    <property type="entry name" value="AP ENDONUCLEASE"/>
    <property type="match status" value="1"/>
</dbReference>
<evidence type="ECO:0000256" key="5">
    <source>
        <dbReference type="ARBA" id="ARBA00022771"/>
    </source>
</evidence>
<feature type="binding site" evidence="11">
    <location>
        <position position="373"/>
    </location>
    <ligand>
        <name>Mg(2+)</name>
        <dbReference type="ChEBI" id="CHEBI:18420"/>
        <label>1</label>
    </ligand>
</feature>
<dbReference type="InterPro" id="IPR005135">
    <property type="entry name" value="Endo/exonuclease/phosphatase"/>
</dbReference>
<keyword evidence="11" id="KW-0464">Manganese</keyword>
<comment type="similarity">
    <text evidence="2">Belongs to the DNA repair enzymes AP/ExoA family.</text>
</comment>
<dbReference type="InterPro" id="IPR036691">
    <property type="entry name" value="Endo/exonu/phosph_ase_sf"/>
</dbReference>
<dbReference type="GO" id="GO:0008311">
    <property type="term" value="F:double-stranded DNA 3'-5' DNA exonuclease activity"/>
    <property type="evidence" value="ECO:0007669"/>
    <property type="project" value="TreeGrafter"/>
</dbReference>
<keyword evidence="6" id="KW-0378">Hydrolase</keyword>
<evidence type="ECO:0000256" key="13">
    <source>
        <dbReference type="PROSITE-ProRule" id="PRU01343"/>
    </source>
</evidence>
<evidence type="ECO:0000259" key="14">
    <source>
        <dbReference type="PROSITE" id="PS51999"/>
    </source>
</evidence>
<reference evidence="15 16" key="1">
    <citation type="submission" date="2023-10" db="EMBL/GenBank/DDBJ databases">
        <title>Comparative genomics analysis reveals potential genetic determinants of host preference in Cryptosporidium xiaoi.</title>
        <authorList>
            <person name="Xiao L."/>
            <person name="Li J."/>
        </authorList>
    </citation>
    <scope>NUCLEOTIDE SEQUENCE [LARGE SCALE GENOMIC DNA]</scope>
    <source>
        <strain evidence="15 16">52996</strain>
    </source>
</reference>
<evidence type="ECO:0000256" key="4">
    <source>
        <dbReference type="ARBA" id="ARBA00022723"/>
    </source>
</evidence>
<feature type="active site" evidence="10">
    <location>
        <position position="175"/>
    </location>
</feature>
<evidence type="ECO:0000256" key="7">
    <source>
        <dbReference type="ARBA" id="ARBA00022833"/>
    </source>
</evidence>
<dbReference type="GO" id="GO:0008270">
    <property type="term" value="F:zinc ion binding"/>
    <property type="evidence" value="ECO:0007669"/>
    <property type="project" value="UniProtKB-KW"/>
</dbReference>
<evidence type="ECO:0000256" key="12">
    <source>
        <dbReference type="PIRSR" id="PIRSR604808-3"/>
    </source>
</evidence>
<sequence length="509" mass="58760">MENETRIVSFNVNGLLSFIKRRGYNEQTFSNLLINICNSDNEEYKELNINQPEIICIQECKMSMNEDLNYNVGCPNGYDSYFSLTRNNKRYSGVATYVSKKSILSVIESINGFSWLKKDPKLFDTENNMNNMNINQIDNEISRISNTLDYSIEEIDAEGRCIITDHKQFVVINLYFPLLREVSDDSNGLSDESNVGNNINTNIDLSRLKYRLAFHEYLFLMLKTISEYSKRKILLLGDFNIVLHSIDSYCATVNASTKDLVCMKQDNSDGNETTLNKDSETFPSNVILKLESSNEIYNQIKKQILCLINYFNLSDVYRQFHPNTKFKYTCWNQMNQLRSKNQGNRIDLFLLSSDLAESIVNKCEIFSHIYGSDHCPVVLYINNHKIESMLPSTLEKGKLLPPSLCSKYLPQCKQRQSSIHSFILNKNNVIKTTDKNRNKIQKNPVIPFCKHNAPCNKKIVSKAGKNKGRVYWVCSKSEGEKCDIFIWDDQHNPNKKQDISNFVISSKQK</sequence>
<dbReference type="SUPFAM" id="SSF56219">
    <property type="entry name" value="DNase I-like"/>
    <property type="match status" value="1"/>
</dbReference>
<feature type="binding site" evidence="11">
    <location>
        <position position="59"/>
    </location>
    <ligand>
        <name>Mg(2+)</name>
        <dbReference type="ChEBI" id="CHEBI:18420"/>
        <label>1</label>
    </ligand>
</feature>
<evidence type="ECO:0000256" key="3">
    <source>
        <dbReference type="ARBA" id="ARBA00013541"/>
    </source>
</evidence>
<comment type="caution">
    <text evidence="15">The sequence shown here is derived from an EMBL/GenBank/DDBJ whole genome shotgun (WGS) entry which is preliminary data.</text>
</comment>
<dbReference type="Proteomes" id="UP001311799">
    <property type="component" value="Unassembled WGS sequence"/>
</dbReference>
<organism evidence="15 16">
    <name type="scientific">Cryptosporidium xiaoi</name>
    <dbReference type="NCBI Taxonomy" id="659607"/>
    <lineage>
        <taxon>Eukaryota</taxon>
        <taxon>Sar</taxon>
        <taxon>Alveolata</taxon>
        <taxon>Apicomplexa</taxon>
        <taxon>Conoidasida</taxon>
        <taxon>Coccidia</taxon>
        <taxon>Eucoccidiorida</taxon>
        <taxon>Eimeriorina</taxon>
        <taxon>Cryptosporidiidae</taxon>
        <taxon>Cryptosporidium</taxon>
    </lineage>
</organism>
<feature type="binding site" evidence="11">
    <location>
        <position position="240"/>
    </location>
    <ligand>
        <name>Mg(2+)</name>
        <dbReference type="ChEBI" id="CHEBI:18420"/>
        <label>1</label>
    </ligand>
</feature>
<dbReference type="GO" id="GO:0005634">
    <property type="term" value="C:nucleus"/>
    <property type="evidence" value="ECO:0007669"/>
    <property type="project" value="TreeGrafter"/>
</dbReference>
<feature type="binding site" evidence="11">
    <location>
        <position position="374"/>
    </location>
    <ligand>
        <name>Mg(2+)</name>
        <dbReference type="ChEBI" id="CHEBI:18420"/>
        <label>1</label>
    </ligand>
</feature>
<feature type="domain" description="GRF-type" evidence="14">
    <location>
        <begin position="449"/>
        <end position="491"/>
    </location>
</feature>
<comment type="cofactor">
    <cofactor evidence="11">
        <name>Mg(2+)</name>
        <dbReference type="ChEBI" id="CHEBI:18420"/>
    </cofactor>
    <cofactor evidence="11">
        <name>Mn(2+)</name>
        <dbReference type="ChEBI" id="CHEBI:29035"/>
    </cofactor>
    <text evidence="11">Probably binds two magnesium or manganese ions per subunit.</text>
</comment>
<dbReference type="GO" id="GO:0006284">
    <property type="term" value="P:base-excision repair"/>
    <property type="evidence" value="ECO:0007669"/>
    <property type="project" value="TreeGrafter"/>
</dbReference>
<keyword evidence="9" id="KW-0539">Nucleus</keyword>
<comment type="cofactor">
    <cofactor evidence="1">
        <name>Mn(2+)</name>
        <dbReference type="ChEBI" id="CHEBI:29035"/>
    </cofactor>
</comment>
<dbReference type="InterPro" id="IPR020848">
    <property type="entry name" value="AP_endonuclease_F1_CS"/>
</dbReference>
<dbReference type="GO" id="GO:0008081">
    <property type="term" value="F:phosphoric diester hydrolase activity"/>
    <property type="evidence" value="ECO:0007669"/>
    <property type="project" value="TreeGrafter"/>
</dbReference>
<keyword evidence="8 11" id="KW-0460">Magnesium</keyword>
<dbReference type="GO" id="GO:0003677">
    <property type="term" value="F:DNA binding"/>
    <property type="evidence" value="ECO:0007669"/>
    <property type="project" value="InterPro"/>
</dbReference>
<evidence type="ECO:0000256" key="8">
    <source>
        <dbReference type="ARBA" id="ARBA00022842"/>
    </source>
</evidence>
<protein>
    <recommendedName>
        <fullName evidence="3">DNA-(apurinic or apyrimidinic site) endonuclease 2</fullName>
    </recommendedName>
</protein>
<keyword evidence="16" id="KW-1185">Reference proteome</keyword>
<evidence type="ECO:0000256" key="10">
    <source>
        <dbReference type="PIRSR" id="PIRSR604808-1"/>
    </source>
</evidence>
<dbReference type="AlphaFoldDB" id="A0AAV9XVF2"/>
<evidence type="ECO:0000256" key="9">
    <source>
        <dbReference type="ARBA" id="ARBA00023242"/>
    </source>
</evidence>
<evidence type="ECO:0000256" key="11">
    <source>
        <dbReference type="PIRSR" id="PIRSR604808-2"/>
    </source>
</evidence>
<evidence type="ECO:0000313" key="16">
    <source>
        <dbReference type="Proteomes" id="UP001311799"/>
    </source>
</evidence>
<feature type="site" description="Important for catalytic activity" evidence="12">
    <location>
        <position position="347"/>
    </location>
</feature>
<name>A0AAV9XVF2_9CRYT</name>
<dbReference type="PROSITE" id="PS51999">
    <property type="entry name" value="ZF_GRF"/>
    <property type="match status" value="1"/>
</dbReference>
<dbReference type="GO" id="GO:0003906">
    <property type="term" value="F:DNA-(apurinic or apyrimidinic site) endonuclease activity"/>
    <property type="evidence" value="ECO:0007669"/>
    <property type="project" value="TreeGrafter"/>
</dbReference>
<feature type="active site" description="Proton donor/acceptor" evidence="10">
    <location>
        <position position="238"/>
    </location>
</feature>
<evidence type="ECO:0000313" key="15">
    <source>
        <dbReference type="EMBL" id="KAK6588573.1"/>
    </source>
</evidence>
<proteinExistence type="inferred from homology"/>
<evidence type="ECO:0000256" key="6">
    <source>
        <dbReference type="ARBA" id="ARBA00022801"/>
    </source>
</evidence>